<keyword evidence="2" id="KW-0012">Acyltransferase</keyword>
<dbReference type="EC" id="2.3.1.82" evidence="2"/>
<sequence>MHLETQRLVIREIQDTDWKAIHTYTQLPEVTQHTAWGPNTEADTQAYVKEVIAQQQQSSRQDYEFAICLQHEGTLIGGIGIHVHQTNAEIGYVLNPDHQGRGYVTEAAQAILTYGFEILDVHRIYATCRPANRASEKVMQKIGMTREGMMREHWYYKGEFHDSYLYSILAKEYRKHSNESNKKKL</sequence>
<accession>A0A1E3L495</accession>
<dbReference type="InterPro" id="IPR000182">
    <property type="entry name" value="GNAT_dom"/>
</dbReference>
<comment type="caution">
    <text evidence="2">The sequence shown here is derived from an EMBL/GenBank/DDBJ whole genome shotgun (WGS) entry which is preliminary data.</text>
</comment>
<protein>
    <submittedName>
        <fullName evidence="2">Aminoglycoside 6'-N-acetyltransferase</fullName>
        <ecNumber evidence="2">2.3.1.82</ecNumber>
    </submittedName>
</protein>
<name>A0A1E3L495_9BACL</name>
<reference evidence="2 3" key="1">
    <citation type="submission" date="2016-08" db="EMBL/GenBank/DDBJ databases">
        <title>Genome sequencing of Paenibacillus sp. TI45-13ar, isolated from Korean traditional nuruk.</title>
        <authorList>
            <person name="Kim S.-J."/>
        </authorList>
    </citation>
    <scope>NUCLEOTIDE SEQUENCE [LARGE SCALE GENOMIC DNA]</scope>
    <source>
        <strain evidence="2 3">TI45-13ar</strain>
    </source>
</reference>
<feature type="domain" description="N-acetyltransferase" evidence="1">
    <location>
        <begin position="8"/>
        <end position="171"/>
    </location>
</feature>
<dbReference type="Pfam" id="PF13302">
    <property type="entry name" value="Acetyltransf_3"/>
    <property type="match status" value="1"/>
</dbReference>
<proteinExistence type="predicted"/>
<keyword evidence="2" id="KW-0808">Transferase</keyword>
<dbReference type="GO" id="GO:0047663">
    <property type="term" value="F:aminoglycoside 6'-N-acetyltransferase activity"/>
    <property type="evidence" value="ECO:0007669"/>
    <property type="project" value="UniProtKB-EC"/>
</dbReference>
<organism evidence="2 3">
    <name type="scientific">Paenibacillus nuruki</name>
    <dbReference type="NCBI Taxonomy" id="1886670"/>
    <lineage>
        <taxon>Bacteria</taxon>
        <taxon>Bacillati</taxon>
        <taxon>Bacillota</taxon>
        <taxon>Bacilli</taxon>
        <taxon>Bacillales</taxon>
        <taxon>Paenibacillaceae</taxon>
        <taxon>Paenibacillus</taxon>
    </lineage>
</organism>
<evidence type="ECO:0000313" key="3">
    <source>
        <dbReference type="Proteomes" id="UP000094578"/>
    </source>
</evidence>
<dbReference type="PATRIC" id="fig|1886670.3.peg.2149"/>
<gene>
    <name evidence="2" type="primary">aacA</name>
    <name evidence="2" type="ORF">PTI45_02111</name>
</gene>
<evidence type="ECO:0000259" key="1">
    <source>
        <dbReference type="PROSITE" id="PS51186"/>
    </source>
</evidence>
<dbReference type="InterPro" id="IPR016181">
    <property type="entry name" value="Acyl_CoA_acyltransferase"/>
</dbReference>
<dbReference type="EMBL" id="MDER01000036">
    <property type="protein sequence ID" value="ODP28566.1"/>
    <property type="molecule type" value="Genomic_DNA"/>
</dbReference>
<dbReference type="PANTHER" id="PTHR43792">
    <property type="entry name" value="GNAT FAMILY, PUTATIVE (AFU_ORTHOLOGUE AFUA_3G00765)-RELATED-RELATED"/>
    <property type="match status" value="1"/>
</dbReference>
<dbReference type="CDD" id="cd04301">
    <property type="entry name" value="NAT_SF"/>
    <property type="match status" value="1"/>
</dbReference>
<dbReference type="SUPFAM" id="SSF55729">
    <property type="entry name" value="Acyl-CoA N-acyltransferases (Nat)"/>
    <property type="match status" value="1"/>
</dbReference>
<dbReference type="Gene3D" id="3.40.630.30">
    <property type="match status" value="1"/>
</dbReference>
<dbReference type="Proteomes" id="UP000094578">
    <property type="component" value="Unassembled WGS sequence"/>
</dbReference>
<evidence type="ECO:0000313" key="2">
    <source>
        <dbReference type="EMBL" id="ODP28566.1"/>
    </source>
</evidence>
<keyword evidence="3" id="KW-1185">Reference proteome</keyword>
<dbReference type="InterPro" id="IPR051531">
    <property type="entry name" value="N-acetyltransferase"/>
</dbReference>
<dbReference type="AlphaFoldDB" id="A0A1E3L495"/>
<dbReference type="RefSeq" id="WP_069327536.1">
    <property type="nucleotide sequence ID" value="NZ_MDER01000036.1"/>
</dbReference>
<dbReference type="PROSITE" id="PS51186">
    <property type="entry name" value="GNAT"/>
    <property type="match status" value="1"/>
</dbReference>
<dbReference type="STRING" id="1886670.PTI45_02111"/>